<evidence type="ECO:0000256" key="1">
    <source>
        <dbReference type="SAM" id="MobiDB-lite"/>
    </source>
</evidence>
<dbReference type="AlphaFoldDB" id="S8AA89"/>
<dbReference type="EMBL" id="AQGS01000443">
    <property type="protein sequence ID" value="EPS39885.1"/>
    <property type="molecule type" value="Genomic_DNA"/>
</dbReference>
<gene>
    <name evidence="2" type="ORF">H072_6318</name>
</gene>
<feature type="compositionally biased region" description="Basic and acidic residues" evidence="1">
    <location>
        <begin position="1"/>
        <end position="11"/>
    </location>
</feature>
<evidence type="ECO:0000313" key="3">
    <source>
        <dbReference type="Proteomes" id="UP000015100"/>
    </source>
</evidence>
<feature type="region of interest" description="Disordered" evidence="1">
    <location>
        <begin position="1"/>
        <end position="74"/>
    </location>
</feature>
<sequence length="216" mass="23939">MASVECSRKDPPSPPRPPNPPPPSPETNKFTGYQRPTSRSRQDPPSPPRAPPPSPTKATLLTPSLSKQRPIPISPENFPRLLDLTITLGDALDTPKLGLTERKNSYLYCEDDISIPGSPPLLEFTPPRLRGTSKRVLDELFEDDEEQFGSYLIENPNRMHKRQRTVINLEEALVLLPGPSETGVPPRDFFGALFSGDYTHDLGVLQERAHSIPSCA</sequence>
<dbReference type="Proteomes" id="UP000015100">
    <property type="component" value="Unassembled WGS sequence"/>
</dbReference>
<protein>
    <submittedName>
        <fullName evidence="2">Uncharacterized protein</fullName>
    </submittedName>
</protein>
<dbReference type="OMA" id="RRDSYLY"/>
<reference evidence="3" key="2">
    <citation type="submission" date="2013-04" db="EMBL/GenBank/DDBJ databases">
        <title>Genomic mechanisms accounting for the adaptation to parasitism in nematode-trapping fungi.</title>
        <authorList>
            <person name="Ahren D.G."/>
        </authorList>
    </citation>
    <scope>NUCLEOTIDE SEQUENCE [LARGE SCALE GENOMIC DNA]</scope>
    <source>
        <strain evidence="3">CBS 200.50</strain>
    </source>
</reference>
<keyword evidence="3" id="KW-1185">Reference proteome</keyword>
<dbReference type="OrthoDB" id="5371872at2759"/>
<feature type="compositionally biased region" description="Pro residues" evidence="1">
    <location>
        <begin position="44"/>
        <end position="55"/>
    </location>
</feature>
<feature type="compositionally biased region" description="Pro residues" evidence="1">
    <location>
        <begin position="12"/>
        <end position="25"/>
    </location>
</feature>
<comment type="caution">
    <text evidence="2">The sequence shown here is derived from an EMBL/GenBank/DDBJ whole genome shotgun (WGS) entry which is preliminary data.</text>
</comment>
<name>S8AA89_DACHA</name>
<evidence type="ECO:0000313" key="2">
    <source>
        <dbReference type="EMBL" id="EPS39885.1"/>
    </source>
</evidence>
<feature type="compositionally biased region" description="Polar residues" evidence="1">
    <location>
        <begin position="56"/>
        <end position="67"/>
    </location>
</feature>
<dbReference type="HOGENOM" id="CLU_1475147_0_0_1"/>
<reference evidence="2 3" key="1">
    <citation type="journal article" date="2013" name="PLoS Genet.">
        <title>Genomic mechanisms accounting for the adaptation to parasitism in nematode-trapping fungi.</title>
        <authorList>
            <person name="Meerupati T."/>
            <person name="Andersson K.M."/>
            <person name="Friman E."/>
            <person name="Kumar D."/>
            <person name="Tunlid A."/>
            <person name="Ahren D."/>
        </authorList>
    </citation>
    <scope>NUCLEOTIDE SEQUENCE [LARGE SCALE GENOMIC DNA]</scope>
    <source>
        <strain evidence="2 3">CBS 200.50</strain>
    </source>
</reference>
<proteinExistence type="predicted"/>
<accession>S8AA89</accession>
<organism evidence="2 3">
    <name type="scientific">Dactylellina haptotyla (strain CBS 200.50)</name>
    <name type="common">Nematode-trapping fungus</name>
    <name type="synonym">Monacrosporium haptotylum</name>
    <dbReference type="NCBI Taxonomy" id="1284197"/>
    <lineage>
        <taxon>Eukaryota</taxon>
        <taxon>Fungi</taxon>
        <taxon>Dikarya</taxon>
        <taxon>Ascomycota</taxon>
        <taxon>Pezizomycotina</taxon>
        <taxon>Orbiliomycetes</taxon>
        <taxon>Orbiliales</taxon>
        <taxon>Orbiliaceae</taxon>
        <taxon>Dactylellina</taxon>
    </lineage>
</organism>